<feature type="region of interest" description="Disordered" evidence="1">
    <location>
        <begin position="1"/>
        <end position="27"/>
    </location>
</feature>
<dbReference type="STRING" id="312017.Q23J80"/>
<dbReference type="RefSeq" id="XP_001016869.3">
    <property type="nucleotide sequence ID" value="XM_001016869.3"/>
</dbReference>
<dbReference type="Gene3D" id="1.25.40.10">
    <property type="entry name" value="Tetratricopeptide repeat domain"/>
    <property type="match status" value="1"/>
</dbReference>
<reference evidence="3" key="1">
    <citation type="journal article" date="2006" name="PLoS Biol.">
        <title>Macronuclear genome sequence of the ciliate Tetrahymena thermophila, a model eukaryote.</title>
        <authorList>
            <person name="Eisen J.A."/>
            <person name="Coyne R.S."/>
            <person name="Wu M."/>
            <person name="Wu D."/>
            <person name="Thiagarajan M."/>
            <person name="Wortman J.R."/>
            <person name="Badger J.H."/>
            <person name="Ren Q."/>
            <person name="Amedeo P."/>
            <person name="Jones K.M."/>
            <person name="Tallon L.J."/>
            <person name="Delcher A.L."/>
            <person name="Salzberg S.L."/>
            <person name="Silva J.C."/>
            <person name="Haas B.J."/>
            <person name="Majoros W.H."/>
            <person name="Farzad M."/>
            <person name="Carlton J.M."/>
            <person name="Smith R.K. Jr."/>
            <person name="Garg J."/>
            <person name="Pearlman R.E."/>
            <person name="Karrer K.M."/>
            <person name="Sun L."/>
            <person name="Manning G."/>
            <person name="Elde N.C."/>
            <person name="Turkewitz A.P."/>
            <person name="Asai D.J."/>
            <person name="Wilkes D.E."/>
            <person name="Wang Y."/>
            <person name="Cai H."/>
            <person name="Collins K."/>
            <person name="Stewart B.A."/>
            <person name="Lee S.R."/>
            <person name="Wilamowska K."/>
            <person name="Weinberg Z."/>
            <person name="Ruzzo W.L."/>
            <person name="Wloga D."/>
            <person name="Gaertig J."/>
            <person name="Frankel J."/>
            <person name="Tsao C.-C."/>
            <person name="Gorovsky M.A."/>
            <person name="Keeling P.J."/>
            <person name="Waller R.F."/>
            <person name="Patron N.J."/>
            <person name="Cherry J.M."/>
            <person name="Stover N.A."/>
            <person name="Krieger C.J."/>
            <person name="del Toro C."/>
            <person name="Ryder H.F."/>
            <person name="Williamson S.C."/>
            <person name="Barbeau R.A."/>
            <person name="Hamilton E.P."/>
            <person name="Orias E."/>
        </authorList>
    </citation>
    <scope>NUCLEOTIDE SEQUENCE [LARGE SCALE GENOMIC DNA]</scope>
    <source>
        <strain evidence="3">SB210</strain>
    </source>
</reference>
<keyword evidence="3" id="KW-1185">Reference proteome</keyword>
<dbReference type="InterPro" id="IPR011990">
    <property type="entry name" value="TPR-like_helical_dom_sf"/>
</dbReference>
<dbReference type="GeneID" id="7836902"/>
<evidence type="ECO:0000313" key="3">
    <source>
        <dbReference type="Proteomes" id="UP000009168"/>
    </source>
</evidence>
<protein>
    <submittedName>
        <fullName evidence="2">Peptidyl-prolyl cis-trans isomerase FKBP62, putative</fullName>
    </submittedName>
</protein>
<dbReference type="HOGENOM" id="CLU_490504_0_0_1"/>
<keyword evidence="2" id="KW-0413">Isomerase</keyword>
<feature type="compositionally biased region" description="Basic and acidic residues" evidence="1">
    <location>
        <begin position="17"/>
        <end position="27"/>
    </location>
</feature>
<dbReference type="GO" id="GO:0003755">
    <property type="term" value="F:peptidyl-prolyl cis-trans isomerase activity"/>
    <property type="evidence" value="ECO:0007669"/>
    <property type="project" value="InterPro"/>
</dbReference>
<dbReference type="AlphaFoldDB" id="Q23J80"/>
<dbReference type="Gene3D" id="3.10.50.40">
    <property type="match status" value="1"/>
</dbReference>
<dbReference type="OrthoDB" id="1902587at2759"/>
<dbReference type="InterPro" id="IPR046357">
    <property type="entry name" value="PPIase_dom_sf"/>
</dbReference>
<dbReference type="EMBL" id="GG662691">
    <property type="protein sequence ID" value="EAR96624.3"/>
    <property type="molecule type" value="Genomic_DNA"/>
</dbReference>
<name>Q23J80_TETTS</name>
<gene>
    <name evidence="2" type="ORF">TTHERM_00490920</name>
</gene>
<dbReference type="KEGG" id="tet:TTHERM_00490920"/>
<sequence length="588" mass="69886">MKNLDFYDSDLQSDNPDDFHSDHEPPKDIVRERKLLKKTELLRIYKEIWQIGKGLPKPAKYDQIKLQYEEVQDPDAQSDQTEEQKKEMFEKYINHVKEVDQITPNLGINNFEEWFEVVVESMKKGEVSFIILEYLKYDDNKMKILDNKKHFMFYLEDWTTVIDLNQDMTILKKIVQKGEGNHRTEKQDEIIVNYCLKRGEEVLDERSDDTPIRVESLLEKGMSEVVWRVIRSMKDKEISEAQIKQEAFLKKESESNQERFKINQQDDNTIYSLTVNLKQLTRIDDIFGDQMAIKKEILKGNSTAKPEKIAKIYFELKIEIDGEIIYQSIDGDFPILTEKQVFDFEFLEQQPTCWKYFLDEYKMSKLLKNTLRRMKKQEYSVLECRDKTLIQYGKDFEIIKEKYNGVIPDYVKYHIKLYNFTEGKNTFTMTIDDKVEQAQRKKIVGLRFIQEQNFKKASKTFEAINAFFELGKFIGEDAQKVHPHKISSLLNTSLCYLKIKKWDKLILTCDKILEIDPNNPKAIYRKCLALQEQSDFEKAIDILNNLINSNQKIEENQLQELQKLRNILIKSQQDYLKKQKQVFSKMFS</sequence>
<evidence type="ECO:0000256" key="1">
    <source>
        <dbReference type="SAM" id="MobiDB-lite"/>
    </source>
</evidence>
<proteinExistence type="predicted"/>
<dbReference type="InterPro" id="IPR050754">
    <property type="entry name" value="FKBP4/5/8-like"/>
</dbReference>
<dbReference type="eggNOG" id="KOG0543">
    <property type="taxonomic scope" value="Eukaryota"/>
</dbReference>
<dbReference type="Proteomes" id="UP000009168">
    <property type="component" value="Unassembled WGS sequence"/>
</dbReference>
<evidence type="ECO:0000313" key="2">
    <source>
        <dbReference type="EMBL" id="EAR96624.3"/>
    </source>
</evidence>
<organism evidence="2 3">
    <name type="scientific">Tetrahymena thermophila (strain SB210)</name>
    <dbReference type="NCBI Taxonomy" id="312017"/>
    <lineage>
        <taxon>Eukaryota</taxon>
        <taxon>Sar</taxon>
        <taxon>Alveolata</taxon>
        <taxon>Ciliophora</taxon>
        <taxon>Intramacronucleata</taxon>
        <taxon>Oligohymenophorea</taxon>
        <taxon>Hymenostomatida</taxon>
        <taxon>Tetrahymenina</taxon>
        <taxon>Tetrahymenidae</taxon>
        <taxon>Tetrahymena</taxon>
    </lineage>
</organism>
<dbReference type="PANTHER" id="PTHR46512">
    <property type="entry name" value="PEPTIDYLPROLYL ISOMERASE"/>
    <property type="match status" value="1"/>
</dbReference>
<accession>Q23J80</accession>
<dbReference type="PANTHER" id="PTHR46512:SF9">
    <property type="entry name" value="PEPTIDYLPROLYL ISOMERASE"/>
    <property type="match status" value="1"/>
</dbReference>
<dbReference type="SUPFAM" id="SSF48452">
    <property type="entry name" value="TPR-like"/>
    <property type="match status" value="1"/>
</dbReference>
<dbReference type="InParanoid" id="Q23J80"/>